<evidence type="ECO:0000256" key="6">
    <source>
        <dbReference type="ARBA" id="ARBA00022989"/>
    </source>
</evidence>
<comment type="similarity">
    <text evidence="2">Belongs to the binding-protein-dependent transport system permease family. FecCD subfamily.</text>
</comment>
<keyword evidence="7 8" id="KW-0472">Membrane</keyword>
<evidence type="ECO:0000256" key="3">
    <source>
        <dbReference type="ARBA" id="ARBA00022448"/>
    </source>
</evidence>
<dbReference type="GO" id="GO:0005886">
    <property type="term" value="C:plasma membrane"/>
    <property type="evidence" value="ECO:0007669"/>
    <property type="project" value="UniProtKB-SubCell"/>
</dbReference>
<comment type="subcellular location">
    <subcellularLocation>
        <location evidence="1">Cell membrane</location>
        <topology evidence="1">Multi-pass membrane protein</topology>
    </subcellularLocation>
</comment>
<gene>
    <name evidence="9" type="ORF">GA0070614_5940</name>
</gene>
<feature type="transmembrane region" description="Helical" evidence="8">
    <location>
        <begin position="290"/>
        <end position="310"/>
    </location>
</feature>
<name>A0A1C5K142_9ACTN</name>
<evidence type="ECO:0000256" key="2">
    <source>
        <dbReference type="ARBA" id="ARBA00007935"/>
    </source>
</evidence>
<evidence type="ECO:0000256" key="5">
    <source>
        <dbReference type="ARBA" id="ARBA00022692"/>
    </source>
</evidence>
<organism evidence="9 10">
    <name type="scientific">Micromonospora coxensis</name>
    <dbReference type="NCBI Taxonomy" id="356852"/>
    <lineage>
        <taxon>Bacteria</taxon>
        <taxon>Bacillati</taxon>
        <taxon>Actinomycetota</taxon>
        <taxon>Actinomycetes</taxon>
        <taxon>Micromonosporales</taxon>
        <taxon>Micromonosporaceae</taxon>
        <taxon>Micromonospora</taxon>
    </lineage>
</organism>
<keyword evidence="6 8" id="KW-1133">Transmembrane helix</keyword>
<keyword evidence="10" id="KW-1185">Reference proteome</keyword>
<reference evidence="10" key="1">
    <citation type="submission" date="2016-06" db="EMBL/GenBank/DDBJ databases">
        <authorList>
            <person name="Varghese N."/>
            <person name="Submissions Spin"/>
        </authorList>
    </citation>
    <scope>NUCLEOTIDE SEQUENCE [LARGE SCALE GENOMIC DNA]</scope>
    <source>
        <strain evidence="10">DSM 45161</strain>
    </source>
</reference>
<dbReference type="InterPro" id="IPR037294">
    <property type="entry name" value="ABC_BtuC-like"/>
</dbReference>
<feature type="transmembrane region" description="Helical" evidence="8">
    <location>
        <begin position="260"/>
        <end position="281"/>
    </location>
</feature>
<dbReference type="AlphaFoldDB" id="A0A1C5K142"/>
<feature type="transmembrane region" description="Helical" evidence="8">
    <location>
        <begin position="216"/>
        <end position="240"/>
    </location>
</feature>
<feature type="transmembrane region" description="Helical" evidence="8">
    <location>
        <begin position="40"/>
        <end position="61"/>
    </location>
</feature>
<dbReference type="GO" id="GO:0033214">
    <property type="term" value="P:siderophore-iron import into cell"/>
    <property type="evidence" value="ECO:0007669"/>
    <property type="project" value="TreeGrafter"/>
</dbReference>
<dbReference type="Proteomes" id="UP000198215">
    <property type="component" value="Chromosome I"/>
</dbReference>
<feature type="transmembrane region" description="Helical" evidence="8">
    <location>
        <begin position="173"/>
        <end position="195"/>
    </location>
</feature>
<evidence type="ECO:0000256" key="8">
    <source>
        <dbReference type="SAM" id="Phobius"/>
    </source>
</evidence>
<dbReference type="GO" id="GO:0022857">
    <property type="term" value="F:transmembrane transporter activity"/>
    <property type="evidence" value="ECO:0007669"/>
    <property type="project" value="InterPro"/>
</dbReference>
<proteinExistence type="inferred from homology"/>
<evidence type="ECO:0000256" key="1">
    <source>
        <dbReference type="ARBA" id="ARBA00004651"/>
    </source>
</evidence>
<dbReference type="PANTHER" id="PTHR30472:SF37">
    <property type="entry name" value="FE(3+) DICITRATE TRANSPORT SYSTEM PERMEASE PROTEIN FECD-RELATED"/>
    <property type="match status" value="1"/>
</dbReference>
<dbReference type="PANTHER" id="PTHR30472">
    <property type="entry name" value="FERRIC ENTEROBACTIN TRANSPORT SYSTEM PERMEASE PROTEIN"/>
    <property type="match status" value="1"/>
</dbReference>
<dbReference type="InterPro" id="IPR000522">
    <property type="entry name" value="ABC_transptr_permease_BtuC"/>
</dbReference>
<dbReference type="Pfam" id="PF01032">
    <property type="entry name" value="FecCD"/>
    <property type="match status" value="1"/>
</dbReference>
<accession>A0A1C5K142</accession>
<dbReference type="SUPFAM" id="SSF81345">
    <property type="entry name" value="ABC transporter involved in vitamin B12 uptake, BtuC"/>
    <property type="match status" value="1"/>
</dbReference>
<feature type="transmembrane region" description="Helical" evidence="8">
    <location>
        <begin position="73"/>
        <end position="90"/>
    </location>
</feature>
<feature type="transmembrane region" description="Helical" evidence="8">
    <location>
        <begin position="125"/>
        <end position="146"/>
    </location>
</feature>
<dbReference type="EMBL" id="LT607753">
    <property type="protein sequence ID" value="SCG76525.1"/>
    <property type="molecule type" value="Genomic_DNA"/>
</dbReference>
<keyword evidence="3" id="KW-0813">Transport</keyword>
<keyword evidence="5 8" id="KW-0812">Transmembrane</keyword>
<evidence type="ECO:0000256" key="7">
    <source>
        <dbReference type="ARBA" id="ARBA00023136"/>
    </source>
</evidence>
<sequence length="319" mass="31293">MGAALLVAAAAELVVGRGVDWPRLDPLEQRILVELRLPRLVTALLAGAGLGAAGLLLQAVLRNPLAAPELTGVNPGAALGVLSGIQFGLVPADSAAGALLAALLGGAAGGTLMWLLARDGSPAQVAAYGLLGSAALAGVTTLLLAYQPGRFGNVLRWLVGAVDGRVWAHVRTAWPWLAVALLLAWLCSAALGVLAAGDGHAAALGLPPRPVRALGLALAVALAAGAVALAGALAFVGLVVPHVARALCGGDMRRALPAAALLGATTVVGADAAAQALTVLVQSGSAGQRLGVPAGAVTALLGAAALVVVARRSPHVEVS</sequence>
<evidence type="ECO:0000256" key="4">
    <source>
        <dbReference type="ARBA" id="ARBA00022475"/>
    </source>
</evidence>
<evidence type="ECO:0000313" key="10">
    <source>
        <dbReference type="Proteomes" id="UP000198215"/>
    </source>
</evidence>
<keyword evidence="4" id="KW-1003">Cell membrane</keyword>
<evidence type="ECO:0000313" key="9">
    <source>
        <dbReference type="EMBL" id="SCG76525.1"/>
    </source>
</evidence>
<protein>
    <submittedName>
        <fullName evidence="9">Iron complex transport system permease protein</fullName>
    </submittedName>
</protein>
<dbReference type="Gene3D" id="1.10.3470.10">
    <property type="entry name" value="ABC transporter involved in vitamin B12 uptake, BtuC"/>
    <property type="match status" value="1"/>
</dbReference>
<feature type="transmembrane region" description="Helical" evidence="8">
    <location>
        <begin position="96"/>
        <end position="116"/>
    </location>
</feature>